<proteinExistence type="predicted"/>
<reference evidence="1" key="2">
    <citation type="submission" date="2020-09" db="EMBL/GenBank/DDBJ databases">
        <authorList>
            <person name="Sun Q."/>
            <person name="Kim S."/>
        </authorList>
    </citation>
    <scope>NUCLEOTIDE SEQUENCE</scope>
    <source>
        <strain evidence="1">KCTC 42651</strain>
    </source>
</reference>
<dbReference type="Proteomes" id="UP000630353">
    <property type="component" value="Unassembled WGS sequence"/>
</dbReference>
<dbReference type="EMBL" id="BMZS01000002">
    <property type="protein sequence ID" value="GHD43644.1"/>
    <property type="molecule type" value="Genomic_DNA"/>
</dbReference>
<protein>
    <submittedName>
        <fullName evidence="1">Uncharacterized protein</fullName>
    </submittedName>
</protein>
<dbReference type="SUPFAM" id="SSF52096">
    <property type="entry name" value="ClpP/crotonase"/>
    <property type="match status" value="1"/>
</dbReference>
<evidence type="ECO:0000313" key="2">
    <source>
        <dbReference type="Proteomes" id="UP000630353"/>
    </source>
</evidence>
<reference evidence="1" key="1">
    <citation type="journal article" date="2014" name="Int. J. Syst. Evol. Microbiol.">
        <title>Complete genome sequence of Corynebacterium casei LMG S-19264T (=DSM 44701T), isolated from a smear-ripened cheese.</title>
        <authorList>
            <consortium name="US DOE Joint Genome Institute (JGI-PGF)"/>
            <person name="Walter F."/>
            <person name="Albersmeier A."/>
            <person name="Kalinowski J."/>
            <person name="Ruckert C."/>
        </authorList>
    </citation>
    <scope>NUCLEOTIDE SEQUENCE</scope>
    <source>
        <strain evidence="1">KCTC 42651</strain>
    </source>
</reference>
<dbReference type="InterPro" id="IPR029045">
    <property type="entry name" value="ClpP/crotonase-like_dom_sf"/>
</dbReference>
<evidence type="ECO:0000313" key="1">
    <source>
        <dbReference type="EMBL" id="GHD43644.1"/>
    </source>
</evidence>
<dbReference type="Gene3D" id="3.90.226.10">
    <property type="entry name" value="2-enoyl-CoA Hydratase, Chain A, domain 1"/>
    <property type="match status" value="1"/>
</dbReference>
<name>A0A919CNA2_9PROT</name>
<gene>
    <name evidence="1" type="ORF">GCM10017083_10060</name>
</gene>
<organism evidence="1 2">
    <name type="scientific">Thalassobaculum fulvum</name>
    <dbReference type="NCBI Taxonomy" id="1633335"/>
    <lineage>
        <taxon>Bacteria</taxon>
        <taxon>Pseudomonadati</taxon>
        <taxon>Pseudomonadota</taxon>
        <taxon>Alphaproteobacteria</taxon>
        <taxon>Rhodospirillales</taxon>
        <taxon>Thalassobaculaceae</taxon>
        <taxon>Thalassobaculum</taxon>
    </lineage>
</organism>
<dbReference type="AlphaFoldDB" id="A0A919CNA2"/>
<accession>A0A919CNA2</accession>
<keyword evidence="2" id="KW-1185">Reference proteome</keyword>
<comment type="caution">
    <text evidence="1">The sequence shown here is derived from an EMBL/GenBank/DDBJ whole genome shotgun (WGS) entry which is preliminary data.</text>
</comment>
<sequence>MLVPLLLIPGAARALDIDRVVTGQGTILALSGPFVDGDASRVLAALSREPIMEVQLHSPGGSMKAGLDVGMTLRASQVATRVAGGRECASACFYAFLGGVLRSVDPSGRLGVHMHSAARSDAYVGKLREILGARQFSIDDRIRLIVLLNEQMSARAAGMIAAYVVRMGVAIEVFDPLFATPHFDIHWLTVQEMRRFNVVNVVG</sequence>